<dbReference type="InterPro" id="IPR026015">
    <property type="entry name" value="ATP_synth_OSCP/delta_N_sf"/>
</dbReference>
<protein>
    <recommendedName>
        <fullName evidence="8">ATP synthase subunit delta</fullName>
    </recommendedName>
    <alternativeName>
        <fullName evidence="8">ATP synthase F(1) sector subunit delta</fullName>
    </alternativeName>
    <alternativeName>
        <fullName evidence="8">F-type ATPase subunit delta</fullName>
        <shortName evidence="8">F-ATPase subunit delta</shortName>
    </alternativeName>
</protein>
<comment type="caution">
    <text evidence="9">The sequence shown here is derived from an EMBL/GenBank/DDBJ whole genome shotgun (WGS) entry which is preliminary data.</text>
</comment>
<keyword evidence="3 8" id="KW-0375">Hydrogen ion transport</keyword>
<evidence type="ECO:0000313" key="10">
    <source>
        <dbReference type="Proteomes" id="UP000017842"/>
    </source>
</evidence>
<proteinExistence type="inferred from homology"/>
<keyword evidence="2 8" id="KW-0813">Transport</keyword>
<dbReference type="Gene3D" id="1.10.520.20">
    <property type="entry name" value="N-terminal domain of the delta subunit of the F1F0-ATP synthase"/>
    <property type="match status" value="1"/>
</dbReference>
<dbReference type="SUPFAM" id="SSF47928">
    <property type="entry name" value="N-terminal domain of the delta subunit of the F1F0-ATP synthase"/>
    <property type="match status" value="1"/>
</dbReference>
<dbReference type="eggNOG" id="COG0712">
    <property type="taxonomic scope" value="Bacteria"/>
</dbReference>
<accession>V5C343</accession>
<gene>
    <name evidence="8 9" type="primary">atpH</name>
    <name evidence="9" type="ORF">MGMO_115c00080</name>
</gene>
<dbReference type="NCBIfam" id="NF004402">
    <property type="entry name" value="PRK05758.2-2"/>
    <property type="match status" value="1"/>
</dbReference>
<dbReference type="GO" id="GO:0005886">
    <property type="term" value="C:plasma membrane"/>
    <property type="evidence" value="ECO:0007669"/>
    <property type="project" value="UniProtKB-SubCell"/>
</dbReference>
<dbReference type="STRING" id="1116472.MGMO_115c00080"/>
<evidence type="ECO:0000313" key="9">
    <source>
        <dbReference type="EMBL" id="ESS71223.1"/>
    </source>
</evidence>
<evidence type="ECO:0000256" key="8">
    <source>
        <dbReference type="HAMAP-Rule" id="MF_01416"/>
    </source>
</evidence>
<evidence type="ECO:0000256" key="2">
    <source>
        <dbReference type="ARBA" id="ARBA00022448"/>
    </source>
</evidence>
<dbReference type="AlphaFoldDB" id="V5C343"/>
<name>V5C343_9GAMM</name>
<keyword evidence="8" id="KW-1003">Cell membrane</keyword>
<dbReference type="OrthoDB" id="9816221at2"/>
<comment type="function">
    <text evidence="8">F(1)F(0) ATP synthase produces ATP from ADP in the presence of a proton or sodium gradient. F-type ATPases consist of two structural domains, F(1) containing the extramembraneous catalytic core and F(0) containing the membrane proton channel, linked together by a central stalk and a peripheral stalk. During catalysis, ATP synthesis in the catalytic domain of F(1) is coupled via a rotary mechanism of the central stalk subunits to proton translocation.</text>
</comment>
<dbReference type="InterPro" id="IPR000711">
    <property type="entry name" value="ATPase_OSCP/dsu"/>
</dbReference>
<dbReference type="PANTHER" id="PTHR11910">
    <property type="entry name" value="ATP SYNTHASE DELTA CHAIN"/>
    <property type="match status" value="1"/>
</dbReference>
<dbReference type="InterPro" id="IPR020781">
    <property type="entry name" value="ATPase_OSCP/d_CS"/>
</dbReference>
<dbReference type="Proteomes" id="UP000017842">
    <property type="component" value="Unassembled WGS sequence"/>
</dbReference>
<comment type="function">
    <text evidence="8">This protein is part of the stalk that links CF(0) to CF(1). It either transmits conformational changes from CF(0) to CF(1) or is implicated in proton conduction.</text>
</comment>
<dbReference type="Pfam" id="PF00213">
    <property type="entry name" value="OSCP"/>
    <property type="match status" value="1"/>
</dbReference>
<dbReference type="HAMAP" id="MF_01416">
    <property type="entry name" value="ATP_synth_delta_bact"/>
    <property type="match status" value="1"/>
</dbReference>
<evidence type="ECO:0000256" key="5">
    <source>
        <dbReference type="ARBA" id="ARBA00023136"/>
    </source>
</evidence>
<keyword evidence="7 8" id="KW-0066">ATP synthesis</keyword>
<keyword evidence="5 8" id="KW-0472">Membrane</keyword>
<evidence type="ECO:0000256" key="3">
    <source>
        <dbReference type="ARBA" id="ARBA00022781"/>
    </source>
</evidence>
<organism evidence="9 10">
    <name type="scientific">Methyloglobulus morosus KoM1</name>
    <dbReference type="NCBI Taxonomy" id="1116472"/>
    <lineage>
        <taxon>Bacteria</taxon>
        <taxon>Pseudomonadati</taxon>
        <taxon>Pseudomonadota</taxon>
        <taxon>Gammaproteobacteria</taxon>
        <taxon>Methylococcales</taxon>
        <taxon>Methylococcaceae</taxon>
        <taxon>Methyloglobulus</taxon>
    </lineage>
</organism>
<dbReference type="EMBL" id="AYLO01000108">
    <property type="protein sequence ID" value="ESS71223.1"/>
    <property type="molecule type" value="Genomic_DNA"/>
</dbReference>
<evidence type="ECO:0000256" key="1">
    <source>
        <dbReference type="ARBA" id="ARBA00004370"/>
    </source>
</evidence>
<dbReference type="GO" id="GO:0046933">
    <property type="term" value="F:proton-transporting ATP synthase activity, rotational mechanism"/>
    <property type="evidence" value="ECO:0007669"/>
    <property type="project" value="UniProtKB-UniRule"/>
</dbReference>
<evidence type="ECO:0000256" key="6">
    <source>
        <dbReference type="ARBA" id="ARBA00023196"/>
    </source>
</evidence>
<dbReference type="PRINTS" id="PR00125">
    <property type="entry name" value="ATPASEDELTA"/>
</dbReference>
<dbReference type="NCBIfam" id="TIGR01145">
    <property type="entry name" value="ATP_synt_delta"/>
    <property type="match status" value="1"/>
</dbReference>
<sequence>MSELATLARPYATAVFKRAKETIGAAKWSEQLAFMSAIIANKEMSVLVNNPKVKKEKLTGLLLDIGQGHIDSEGSNFLKALLQNNRLALLPDIAKQFEELKAEDEGYVDVDVLTAFAFTKEAEKKFAATLEKTLSKKIHMNVAVDNSLIGGVLVRAGDRVIDGSIRGQLQNLRKALQ</sequence>
<dbReference type="RefSeq" id="WP_023495687.1">
    <property type="nucleotide sequence ID" value="NZ_AYLO01000108.1"/>
</dbReference>
<keyword evidence="10" id="KW-1185">Reference proteome</keyword>
<dbReference type="PROSITE" id="PS00389">
    <property type="entry name" value="ATPASE_DELTA"/>
    <property type="match status" value="1"/>
</dbReference>
<dbReference type="GO" id="GO:0045259">
    <property type="term" value="C:proton-transporting ATP synthase complex"/>
    <property type="evidence" value="ECO:0007669"/>
    <property type="project" value="UniProtKB-KW"/>
</dbReference>
<keyword evidence="6 8" id="KW-0139">CF(1)</keyword>
<reference evidence="9 10" key="1">
    <citation type="journal article" date="2013" name="Genome Announc.">
        <title>Draft Genome Sequence of the Methanotrophic Gammaproteobacterium Methyloglobulus morosus DSM 22980 Strain KoM1.</title>
        <authorList>
            <person name="Poehlein A."/>
            <person name="Deutzmann J.S."/>
            <person name="Daniel R."/>
            <person name="Simeonova D.D."/>
        </authorList>
    </citation>
    <scope>NUCLEOTIDE SEQUENCE [LARGE SCALE GENOMIC DNA]</scope>
    <source>
        <strain evidence="9 10">KoM1</strain>
    </source>
</reference>
<comment type="similarity">
    <text evidence="8">Belongs to the ATPase delta chain family.</text>
</comment>
<evidence type="ECO:0000256" key="7">
    <source>
        <dbReference type="ARBA" id="ARBA00023310"/>
    </source>
</evidence>
<evidence type="ECO:0000256" key="4">
    <source>
        <dbReference type="ARBA" id="ARBA00023065"/>
    </source>
</evidence>
<keyword evidence="4 8" id="KW-0406">Ion transport</keyword>
<comment type="subcellular location">
    <subcellularLocation>
        <location evidence="8">Cell membrane</location>
        <topology evidence="8">Peripheral membrane protein</topology>
    </subcellularLocation>
    <subcellularLocation>
        <location evidence="1">Membrane</location>
    </subcellularLocation>
</comment>